<keyword evidence="7" id="KW-0732">Signal</keyword>
<organism evidence="9 10">
    <name type="scientific">Cebus imitator</name>
    <name type="common">Panamanian white-faced capuchin</name>
    <name type="synonym">Cebus capucinus imitator</name>
    <dbReference type="NCBI Taxonomy" id="2715852"/>
    <lineage>
        <taxon>Eukaryota</taxon>
        <taxon>Metazoa</taxon>
        <taxon>Chordata</taxon>
        <taxon>Craniata</taxon>
        <taxon>Vertebrata</taxon>
        <taxon>Euteleostomi</taxon>
        <taxon>Mammalia</taxon>
        <taxon>Eutheria</taxon>
        <taxon>Euarchontoglires</taxon>
        <taxon>Primates</taxon>
        <taxon>Haplorrhini</taxon>
        <taxon>Platyrrhini</taxon>
        <taxon>Cebidae</taxon>
        <taxon>Cebinae</taxon>
        <taxon>Cebus</taxon>
    </lineage>
</organism>
<reference evidence="9" key="2">
    <citation type="submission" date="2025-09" db="UniProtKB">
        <authorList>
            <consortium name="Ensembl"/>
        </authorList>
    </citation>
    <scope>IDENTIFICATION</scope>
</reference>
<evidence type="ECO:0000256" key="4">
    <source>
        <dbReference type="ARBA" id="ARBA00022940"/>
    </source>
</evidence>
<dbReference type="Proteomes" id="UP000233040">
    <property type="component" value="Unassembled WGS sequence"/>
</dbReference>
<dbReference type="OMA" id="PGTKCCR"/>
<keyword evidence="5" id="KW-0044">Antibiotic</keyword>
<dbReference type="Ensembl" id="ENSCCAT00000024588.1">
    <property type="protein sequence ID" value="ENSCCAP00000007219.1"/>
    <property type="gene ID" value="ENSCCAG00000021355.1"/>
</dbReference>
<evidence type="ECO:0000259" key="8">
    <source>
        <dbReference type="SMART" id="SM00048"/>
    </source>
</evidence>
<keyword evidence="6" id="KW-1015">Disulfide bond</keyword>
<evidence type="ECO:0000256" key="3">
    <source>
        <dbReference type="ARBA" id="ARBA00022529"/>
    </source>
</evidence>
<protein>
    <recommendedName>
        <fullName evidence="8">Beta/alpha-defensin C-terminal domain-containing protein</fullName>
    </recommendedName>
</protein>
<dbReference type="KEGG" id="cimi:108293110"/>
<dbReference type="InterPro" id="IPR001855">
    <property type="entry name" value="Defensin_beta-like"/>
</dbReference>
<dbReference type="RefSeq" id="XP_017369843.1">
    <property type="nucleotide sequence ID" value="XM_017514354.2"/>
</dbReference>
<dbReference type="GO" id="GO:0031731">
    <property type="term" value="F:CCR6 chemokine receptor binding"/>
    <property type="evidence" value="ECO:0007669"/>
    <property type="project" value="TreeGrafter"/>
</dbReference>
<proteinExistence type="predicted"/>
<dbReference type="SMART" id="SM00048">
    <property type="entry name" value="DEFSN"/>
    <property type="match status" value="1"/>
</dbReference>
<dbReference type="KEGG" id="cimi:108293117"/>
<feature type="chain" id="PRO_5014333466" description="Beta/alpha-defensin C-terminal domain-containing protein" evidence="7">
    <location>
        <begin position="24"/>
        <end position="64"/>
    </location>
</feature>
<sequence length="64" mass="6935">MRVLYLLLSFLFVFLMPLPGVFGHINNPVSCVKSGGVCLPIYCPNGFKQLGTCGLPGTKCCKKN</sequence>
<comment type="subcellular location">
    <subcellularLocation>
        <location evidence="1">Secreted</location>
    </subcellularLocation>
</comment>
<feature type="domain" description="Beta/alpha-defensin C-terminal" evidence="8">
    <location>
        <begin position="31"/>
        <end position="61"/>
    </location>
</feature>
<feature type="signal peptide" evidence="7">
    <location>
        <begin position="1"/>
        <end position="23"/>
    </location>
</feature>
<dbReference type="GO" id="GO:0060326">
    <property type="term" value="P:cell chemotaxis"/>
    <property type="evidence" value="ECO:0007669"/>
    <property type="project" value="TreeGrafter"/>
</dbReference>
<dbReference type="AlphaFoldDB" id="A0A2K5PUA6"/>
<dbReference type="GeneID" id="108293110"/>
<accession>A0A2K5PUA6</accession>
<keyword evidence="3" id="KW-0929">Antimicrobial</keyword>
<dbReference type="GO" id="GO:0050830">
    <property type="term" value="P:defense response to Gram-positive bacterium"/>
    <property type="evidence" value="ECO:0007669"/>
    <property type="project" value="UniProtKB-ARBA"/>
</dbReference>
<reference evidence="9" key="1">
    <citation type="submission" date="2025-08" db="UniProtKB">
        <authorList>
            <consortium name="Ensembl"/>
        </authorList>
    </citation>
    <scope>IDENTIFICATION</scope>
</reference>
<evidence type="ECO:0000256" key="6">
    <source>
        <dbReference type="ARBA" id="ARBA00023157"/>
    </source>
</evidence>
<name>A0A2K5PUA6_CEBIM</name>
<evidence type="ECO:0000256" key="1">
    <source>
        <dbReference type="ARBA" id="ARBA00004613"/>
    </source>
</evidence>
<dbReference type="GO" id="GO:0140546">
    <property type="term" value="P:defense response to symbiont"/>
    <property type="evidence" value="ECO:0007669"/>
    <property type="project" value="UniProtKB-ARBA"/>
</dbReference>
<dbReference type="Gene3D" id="3.10.360.10">
    <property type="entry name" value="Antimicrobial Peptide, Beta-defensin 2, Chain A"/>
    <property type="match status" value="1"/>
</dbReference>
<dbReference type="Pfam" id="PF00711">
    <property type="entry name" value="Defensin_beta"/>
    <property type="match status" value="1"/>
</dbReference>
<keyword evidence="4" id="KW-0211">Defensin</keyword>
<dbReference type="FunFam" id="3.10.360.10:FF:000001">
    <property type="entry name" value="Beta-defensin 1"/>
    <property type="match status" value="1"/>
</dbReference>
<evidence type="ECO:0000256" key="5">
    <source>
        <dbReference type="ARBA" id="ARBA00023022"/>
    </source>
</evidence>
<keyword evidence="2" id="KW-0964">Secreted</keyword>
<evidence type="ECO:0000313" key="10">
    <source>
        <dbReference type="Proteomes" id="UP000233040"/>
    </source>
</evidence>
<dbReference type="RefSeq" id="XP_017369855.1">
    <property type="nucleotide sequence ID" value="XM_017514366.2"/>
</dbReference>
<dbReference type="SUPFAM" id="SSF57392">
    <property type="entry name" value="Defensin-like"/>
    <property type="match status" value="1"/>
</dbReference>
<dbReference type="GO" id="GO:0042056">
    <property type="term" value="F:chemoattractant activity"/>
    <property type="evidence" value="ECO:0007669"/>
    <property type="project" value="TreeGrafter"/>
</dbReference>
<dbReference type="InterPro" id="IPR006080">
    <property type="entry name" value="Beta/alpha-defensin_C"/>
</dbReference>
<dbReference type="GeneID" id="108293117"/>
<evidence type="ECO:0000256" key="7">
    <source>
        <dbReference type="SAM" id="SignalP"/>
    </source>
</evidence>
<dbReference type="GeneTree" id="ENSGT00940000160995"/>
<dbReference type="PANTHER" id="PTHR20515:SF2">
    <property type="entry name" value="DEFENSIN BETA 4A"/>
    <property type="match status" value="1"/>
</dbReference>
<evidence type="ECO:0000256" key="2">
    <source>
        <dbReference type="ARBA" id="ARBA00022525"/>
    </source>
</evidence>
<dbReference type="PANTHER" id="PTHR20515">
    <property type="entry name" value="BETA-DEFENSIN"/>
    <property type="match status" value="1"/>
</dbReference>
<dbReference type="GO" id="GO:0005615">
    <property type="term" value="C:extracellular space"/>
    <property type="evidence" value="ECO:0007669"/>
    <property type="project" value="TreeGrafter"/>
</dbReference>
<dbReference type="GO" id="GO:0050829">
    <property type="term" value="P:defense response to Gram-negative bacterium"/>
    <property type="evidence" value="ECO:0007669"/>
    <property type="project" value="UniProtKB-ARBA"/>
</dbReference>
<dbReference type="STRING" id="9516.ENSCCAP00000007219"/>
<evidence type="ECO:0000313" key="9">
    <source>
        <dbReference type="Ensembl" id="ENSCCAP00000007219.1"/>
    </source>
</evidence>
<keyword evidence="10" id="KW-1185">Reference proteome</keyword>